<dbReference type="InterPro" id="IPR011006">
    <property type="entry name" value="CheY-like_superfamily"/>
</dbReference>
<dbReference type="Pfam" id="PF03861">
    <property type="entry name" value="ANTAR"/>
    <property type="match status" value="1"/>
</dbReference>
<dbReference type="InterPro" id="IPR012074">
    <property type="entry name" value="GAF_ANTAR"/>
</dbReference>
<comment type="caution">
    <text evidence="4">The sequence shown here is derived from an EMBL/GenBank/DDBJ whole genome shotgun (WGS) entry which is preliminary data.</text>
</comment>
<dbReference type="EMBL" id="BAAAUD010000053">
    <property type="protein sequence ID" value="GAA2962776.1"/>
    <property type="molecule type" value="Genomic_DNA"/>
</dbReference>
<evidence type="ECO:0000313" key="5">
    <source>
        <dbReference type="Proteomes" id="UP001500403"/>
    </source>
</evidence>
<dbReference type="SUPFAM" id="SSF52172">
    <property type="entry name" value="CheY-like"/>
    <property type="match status" value="1"/>
</dbReference>
<dbReference type="RefSeq" id="WP_344498549.1">
    <property type="nucleotide sequence ID" value="NZ_BAAAUD010000053.1"/>
</dbReference>
<evidence type="ECO:0000313" key="4">
    <source>
        <dbReference type="EMBL" id="GAA2962776.1"/>
    </source>
</evidence>
<feature type="domain" description="ANTAR" evidence="3">
    <location>
        <begin position="156"/>
        <end position="217"/>
    </location>
</feature>
<evidence type="ECO:0000259" key="3">
    <source>
        <dbReference type="PROSITE" id="PS50921"/>
    </source>
</evidence>
<organism evidence="4 5">
    <name type="scientific">Streptomyces enissocaesilis</name>
    <dbReference type="NCBI Taxonomy" id="332589"/>
    <lineage>
        <taxon>Bacteria</taxon>
        <taxon>Bacillati</taxon>
        <taxon>Actinomycetota</taxon>
        <taxon>Actinomycetes</taxon>
        <taxon>Kitasatosporales</taxon>
        <taxon>Streptomycetaceae</taxon>
        <taxon>Streptomyces</taxon>
        <taxon>Streptomyces rochei group</taxon>
    </lineage>
</organism>
<keyword evidence="5" id="KW-1185">Reference proteome</keyword>
<evidence type="ECO:0000256" key="2">
    <source>
        <dbReference type="ARBA" id="ARBA00023163"/>
    </source>
</evidence>
<dbReference type="SUPFAM" id="SSF55781">
    <property type="entry name" value="GAF domain-like"/>
    <property type="match status" value="1"/>
</dbReference>
<gene>
    <name evidence="4" type="ORF">GCM10010446_55350</name>
</gene>
<keyword evidence="1" id="KW-0805">Transcription regulation</keyword>
<dbReference type="Proteomes" id="UP001500403">
    <property type="component" value="Unassembled WGS sequence"/>
</dbReference>
<dbReference type="Gene3D" id="3.30.450.40">
    <property type="match status" value="1"/>
</dbReference>
<accession>A0ABP6K282</accession>
<evidence type="ECO:0000256" key="1">
    <source>
        <dbReference type="ARBA" id="ARBA00023015"/>
    </source>
</evidence>
<dbReference type="SMART" id="SM01012">
    <property type="entry name" value="ANTAR"/>
    <property type="match status" value="1"/>
</dbReference>
<keyword evidence="2" id="KW-0804">Transcription</keyword>
<dbReference type="InterPro" id="IPR005561">
    <property type="entry name" value="ANTAR"/>
</dbReference>
<reference evidence="5" key="1">
    <citation type="journal article" date="2019" name="Int. J. Syst. Evol. Microbiol.">
        <title>The Global Catalogue of Microorganisms (GCM) 10K type strain sequencing project: providing services to taxonomists for standard genome sequencing and annotation.</title>
        <authorList>
            <consortium name="The Broad Institute Genomics Platform"/>
            <consortium name="The Broad Institute Genome Sequencing Center for Infectious Disease"/>
            <person name="Wu L."/>
            <person name="Ma J."/>
        </authorList>
    </citation>
    <scope>NUCLEOTIDE SEQUENCE [LARGE SCALE GENOMIC DNA]</scope>
    <source>
        <strain evidence="5">JCM 9088</strain>
    </source>
</reference>
<dbReference type="PIRSF" id="PIRSF036625">
    <property type="entry name" value="GAF_ANTAR"/>
    <property type="match status" value="1"/>
</dbReference>
<name>A0ABP6K282_9ACTN</name>
<dbReference type="PROSITE" id="PS50921">
    <property type="entry name" value="ANTAR"/>
    <property type="match status" value="1"/>
</dbReference>
<dbReference type="InterPro" id="IPR036388">
    <property type="entry name" value="WH-like_DNA-bd_sf"/>
</dbReference>
<dbReference type="Gene3D" id="1.10.10.10">
    <property type="entry name" value="Winged helix-like DNA-binding domain superfamily/Winged helix DNA-binding domain"/>
    <property type="match status" value="1"/>
</dbReference>
<protein>
    <recommendedName>
        <fullName evidence="3">ANTAR domain-containing protein</fullName>
    </recommendedName>
</protein>
<dbReference type="InterPro" id="IPR029016">
    <property type="entry name" value="GAF-like_dom_sf"/>
</dbReference>
<proteinExistence type="predicted"/>
<sequence>MPTEQELQGPEPDSVVRRLSELAQQSARCAPACCGAVATIADGGTERRTTATHPDLAALVSVQLALGDGPIPTALDRGEPVDAEDLLNEERWPQYRALALDSGVRASMTIPFRRSGMEVTVSLYSFRPGSLERAAYGPVGVLGEQATASLVRDRRYREALAELGQLETALRSRGVIDQASGIVMHVLRCDSDEAFAVLRQMSQRTNRKLAEVAEAVVRDKGHGLESTLARFAPHR</sequence>